<dbReference type="EMBL" id="MLBY01000005">
    <property type="protein sequence ID" value="MEE7458875.1"/>
    <property type="molecule type" value="Genomic_DNA"/>
</dbReference>
<evidence type="ECO:0000313" key="4">
    <source>
        <dbReference type="Proteomes" id="UP001349262"/>
    </source>
</evidence>
<sequence>MTEENQRSFNDFVELASDIVSSYVSNNSVPASELPALIVNVHAALTGLSGPTAAAMPVEEAVEKPSSAQIRKSVTPDAIISFIDGKPYKTLKRHLGTHGLDPYSYRQRYSLPNDYPMVAPNYAAQRSALAKSIGLGRPGGRAEEAAPEPEPAPKSRSRQKVA</sequence>
<reference evidence="3 4" key="1">
    <citation type="journal article" date="2012" name="Genet. Mol. Biol.">
        <title>Analysis of 16S rRNA and mxaF genes revealing insights into Methylobacterium niche-specific plant association.</title>
        <authorList>
            <person name="Dourado M.N."/>
            <person name="Andreote F.D."/>
            <person name="Dini-Andreote F."/>
            <person name="Conti R."/>
            <person name="Araujo J.M."/>
            <person name="Araujo W.L."/>
        </authorList>
    </citation>
    <scope>NUCLEOTIDE SEQUENCE [LARGE SCALE GENOMIC DNA]</scope>
    <source>
        <strain evidence="3 4">SR1.6/4</strain>
    </source>
</reference>
<keyword evidence="4" id="KW-1185">Reference proteome</keyword>
<proteinExistence type="inferred from homology"/>
<evidence type="ECO:0000256" key="1">
    <source>
        <dbReference type="ARBA" id="ARBA00007031"/>
    </source>
</evidence>
<dbReference type="Pfam" id="PF05443">
    <property type="entry name" value="ROS_MUCR"/>
    <property type="match status" value="1"/>
</dbReference>
<gene>
    <name evidence="3" type="ORF">MRSR164_19450</name>
</gene>
<dbReference type="InterPro" id="IPR041920">
    <property type="entry name" value="ROS/MUCR_sf"/>
</dbReference>
<dbReference type="Gene3D" id="1.10.10.1550">
    <property type="entry name" value="ROS/MUCR transcriptional regulator protein"/>
    <property type="match status" value="1"/>
</dbReference>
<dbReference type="Proteomes" id="UP001349262">
    <property type="component" value="Unassembled WGS sequence"/>
</dbReference>
<accession>A0ABU7TEB4</accession>
<organism evidence="3 4">
    <name type="scientific">Methylobacterium radiotolerans</name>
    <dbReference type="NCBI Taxonomy" id="31998"/>
    <lineage>
        <taxon>Bacteria</taxon>
        <taxon>Pseudomonadati</taxon>
        <taxon>Pseudomonadota</taxon>
        <taxon>Alphaproteobacteria</taxon>
        <taxon>Hyphomicrobiales</taxon>
        <taxon>Methylobacteriaceae</taxon>
        <taxon>Methylobacterium</taxon>
    </lineage>
</organism>
<evidence type="ECO:0000256" key="2">
    <source>
        <dbReference type="SAM" id="MobiDB-lite"/>
    </source>
</evidence>
<feature type="region of interest" description="Disordered" evidence="2">
    <location>
        <begin position="133"/>
        <end position="162"/>
    </location>
</feature>
<dbReference type="InterPro" id="IPR008807">
    <property type="entry name" value="ROS_MUCR"/>
</dbReference>
<comment type="similarity">
    <text evidence="1">Belongs to the ros/MucR family.</text>
</comment>
<evidence type="ECO:0000313" key="3">
    <source>
        <dbReference type="EMBL" id="MEE7458875.1"/>
    </source>
</evidence>
<name>A0ABU7TEB4_9HYPH</name>
<protein>
    <submittedName>
        <fullName evidence="3">MucR family transcriptional regulator</fullName>
    </submittedName>
</protein>
<comment type="caution">
    <text evidence="3">The sequence shown here is derived from an EMBL/GenBank/DDBJ whole genome shotgun (WGS) entry which is preliminary data.</text>
</comment>